<reference evidence="1" key="1">
    <citation type="submission" date="2023-03" db="EMBL/GenBank/DDBJ databases">
        <title>Massive genome expansion in bonnet fungi (Mycena s.s.) driven by repeated elements and novel gene families across ecological guilds.</title>
        <authorList>
            <consortium name="Lawrence Berkeley National Laboratory"/>
            <person name="Harder C.B."/>
            <person name="Miyauchi S."/>
            <person name="Viragh M."/>
            <person name="Kuo A."/>
            <person name="Thoen E."/>
            <person name="Andreopoulos B."/>
            <person name="Lu D."/>
            <person name="Skrede I."/>
            <person name="Drula E."/>
            <person name="Henrissat B."/>
            <person name="Morin E."/>
            <person name="Kohler A."/>
            <person name="Barry K."/>
            <person name="LaButti K."/>
            <person name="Morin E."/>
            <person name="Salamov A."/>
            <person name="Lipzen A."/>
            <person name="Mereny Z."/>
            <person name="Hegedus B."/>
            <person name="Baldrian P."/>
            <person name="Stursova M."/>
            <person name="Weitz H."/>
            <person name="Taylor A."/>
            <person name="Grigoriev I.V."/>
            <person name="Nagy L.G."/>
            <person name="Martin F."/>
            <person name="Kauserud H."/>
        </authorList>
    </citation>
    <scope>NUCLEOTIDE SEQUENCE</scope>
    <source>
        <strain evidence="1">CBHHK182m</strain>
    </source>
</reference>
<keyword evidence="2" id="KW-1185">Reference proteome</keyword>
<dbReference type="Proteomes" id="UP001215598">
    <property type="component" value="Unassembled WGS sequence"/>
</dbReference>
<protein>
    <submittedName>
        <fullName evidence="1">Uncharacterized protein</fullName>
    </submittedName>
</protein>
<accession>A0AAD7HQF8</accession>
<organism evidence="1 2">
    <name type="scientific">Mycena metata</name>
    <dbReference type="NCBI Taxonomy" id="1033252"/>
    <lineage>
        <taxon>Eukaryota</taxon>
        <taxon>Fungi</taxon>
        <taxon>Dikarya</taxon>
        <taxon>Basidiomycota</taxon>
        <taxon>Agaricomycotina</taxon>
        <taxon>Agaricomycetes</taxon>
        <taxon>Agaricomycetidae</taxon>
        <taxon>Agaricales</taxon>
        <taxon>Marasmiineae</taxon>
        <taxon>Mycenaceae</taxon>
        <taxon>Mycena</taxon>
    </lineage>
</organism>
<sequence>MNVHEQHYFHVYTQVVVDHLVYSFHVRFLGHVDVSPDISFYPTVTAPASIVIGPGQGCSFVLEYAGGRINWLLVPPFTMRECHRVVTRFDPKYPPVSSPSTHHYKRDIYVLRPRDILCSAHLAFQHRSSNPPRFEYTVHSIFSRGFVERGSFLVSPATWRGRAYVRERVSVDIMSSLLECVLVGGRIVWVRVPNEIVRMDEGIFGVLFRFVRLVWRWLLAFTRR</sequence>
<name>A0AAD7HQF8_9AGAR</name>
<evidence type="ECO:0000313" key="2">
    <source>
        <dbReference type="Proteomes" id="UP001215598"/>
    </source>
</evidence>
<comment type="caution">
    <text evidence="1">The sequence shown here is derived from an EMBL/GenBank/DDBJ whole genome shotgun (WGS) entry which is preliminary data.</text>
</comment>
<dbReference type="EMBL" id="JARKIB010000197">
    <property type="protein sequence ID" value="KAJ7725044.1"/>
    <property type="molecule type" value="Genomic_DNA"/>
</dbReference>
<dbReference type="AlphaFoldDB" id="A0AAD7HQF8"/>
<evidence type="ECO:0000313" key="1">
    <source>
        <dbReference type="EMBL" id="KAJ7725044.1"/>
    </source>
</evidence>
<gene>
    <name evidence="1" type="ORF">B0H16DRAFT_1736341</name>
</gene>
<proteinExistence type="predicted"/>